<dbReference type="AlphaFoldDB" id="A0A286FZ35"/>
<dbReference type="InterPro" id="IPR039459">
    <property type="entry name" value="RepB-like_DNA_primase_dom"/>
</dbReference>
<accession>A0A286FZ35</accession>
<sequence length="257" mass="29742">MTMDTITPVIKNYVAAFNAAKYHYRLVHPITGKVKFGKYNKEEFIKSGKFFYAMNQQGFNIYARPIGWQYVLLDDLTREVLTDVASLKPCMLIETSPGNFQAWLILPETPADRDTAKAICKELAVRFGADLASAEPDHVGRVPEFRNQKQKYFELYREYPIVKLWRWEHRQTTFLPPLGGVVQSPVISPPRSNRQAPKYDDSQSAKEYGKICQLIREGKSRSEISDYIMPSILERKGNRSERYFNITIANAYRDLKQ</sequence>
<organism evidence="3 4">
    <name type="scientific">Spirosoma fluviale</name>
    <dbReference type="NCBI Taxonomy" id="1597977"/>
    <lineage>
        <taxon>Bacteria</taxon>
        <taxon>Pseudomonadati</taxon>
        <taxon>Bacteroidota</taxon>
        <taxon>Cytophagia</taxon>
        <taxon>Cytophagales</taxon>
        <taxon>Cytophagaceae</taxon>
        <taxon>Spirosoma</taxon>
    </lineage>
</organism>
<gene>
    <name evidence="3" type="ORF">SAMN06269250_2713</name>
</gene>
<reference evidence="4" key="1">
    <citation type="submission" date="2017-09" db="EMBL/GenBank/DDBJ databases">
        <authorList>
            <person name="Varghese N."/>
            <person name="Submissions S."/>
        </authorList>
    </citation>
    <scope>NUCLEOTIDE SEQUENCE [LARGE SCALE GENOMIC DNA]</scope>
    <source>
        <strain evidence="4">DSM 29961</strain>
    </source>
</reference>
<dbReference type="Gene3D" id="3.30.70.1790">
    <property type="entry name" value="RepB DNA-primase, N-terminal domain"/>
    <property type="match status" value="1"/>
</dbReference>
<feature type="domain" description="RepB-like DNA primase" evidence="2">
    <location>
        <begin position="54"/>
        <end position="172"/>
    </location>
</feature>
<protein>
    <submittedName>
        <fullName evidence="3">RepB DNA-primase</fullName>
    </submittedName>
</protein>
<name>A0A286FZ35_9BACT</name>
<keyword evidence="4" id="KW-1185">Reference proteome</keyword>
<dbReference type="OrthoDB" id="955344at2"/>
<dbReference type="Proteomes" id="UP000219452">
    <property type="component" value="Unassembled WGS sequence"/>
</dbReference>
<evidence type="ECO:0000313" key="4">
    <source>
        <dbReference type="Proteomes" id="UP000219452"/>
    </source>
</evidence>
<evidence type="ECO:0000259" key="2">
    <source>
        <dbReference type="Pfam" id="PF16793"/>
    </source>
</evidence>
<dbReference type="Pfam" id="PF16793">
    <property type="entry name" value="RepB_primase"/>
    <property type="match status" value="1"/>
</dbReference>
<feature type="region of interest" description="Disordered" evidence="1">
    <location>
        <begin position="185"/>
        <end position="205"/>
    </location>
</feature>
<evidence type="ECO:0000313" key="3">
    <source>
        <dbReference type="EMBL" id="SOD88530.1"/>
    </source>
</evidence>
<proteinExistence type="predicted"/>
<evidence type="ECO:0000256" key="1">
    <source>
        <dbReference type="SAM" id="MobiDB-lite"/>
    </source>
</evidence>
<dbReference type="Gene3D" id="3.30.1490.240">
    <property type="entry name" value="RepB DNA-primase, N-terminal domain"/>
    <property type="match status" value="1"/>
</dbReference>
<dbReference type="EMBL" id="OCNH01000002">
    <property type="protein sequence ID" value="SOD88530.1"/>
    <property type="molecule type" value="Genomic_DNA"/>
</dbReference>